<dbReference type="KEGG" id="mbur:EQU24_12535"/>
<dbReference type="EMBL" id="CP035467">
    <property type="protein sequence ID" value="QCW82971.1"/>
    <property type="molecule type" value="Genomic_DNA"/>
</dbReference>
<keyword evidence="1" id="KW-1133">Transmembrane helix</keyword>
<dbReference type="InterPro" id="IPR006073">
    <property type="entry name" value="GTP-bd"/>
</dbReference>
<dbReference type="Proteomes" id="UP000305881">
    <property type="component" value="Chromosome"/>
</dbReference>
<feature type="transmembrane region" description="Helical" evidence="1">
    <location>
        <begin position="432"/>
        <end position="451"/>
    </location>
</feature>
<keyword evidence="1" id="KW-0472">Membrane</keyword>
<keyword evidence="4" id="KW-1185">Reference proteome</keyword>
<dbReference type="GO" id="GO:0005524">
    <property type="term" value="F:ATP binding"/>
    <property type="evidence" value="ECO:0007669"/>
    <property type="project" value="UniProtKB-KW"/>
</dbReference>
<evidence type="ECO:0000313" key="4">
    <source>
        <dbReference type="Proteomes" id="UP000305881"/>
    </source>
</evidence>
<proteinExistence type="predicted"/>
<feature type="transmembrane region" description="Helical" evidence="1">
    <location>
        <begin position="399"/>
        <end position="420"/>
    </location>
</feature>
<dbReference type="SUPFAM" id="SSF52540">
    <property type="entry name" value="P-loop containing nucleoside triphosphate hydrolases"/>
    <property type="match status" value="1"/>
</dbReference>
<dbReference type="AlphaFoldDB" id="A0A4P9URJ8"/>
<dbReference type="STRING" id="675511.GCA_000341735_00534"/>
<dbReference type="Gene3D" id="3.40.50.300">
    <property type="entry name" value="P-loop containing nucleotide triphosphate hydrolases"/>
    <property type="match status" value="1"/>
</dbReference>
<protein>
    <submittedName>
        <fullName evidence="3">ATP-binding cassette domain-containing protein</fullName>
    </submittedName>
</protein>
<evidence type="ECO:0000259" key="2">
    <source>
        <dbReference type="Pfam" id="PF01926"/>
    </source>
</evidence>
<keyword evidence="1" id="KW-0812">Transmembrane</keyword>
<evidence type="ECO:0000256" key="1">
    <source>
        <dbReference type="SAM" id="Phobius"/>
    </source>
</evidence>
<gene>
    <name evidence="3" type="ORF">EQU24_12535</name>
</gene>
<organism evidence="3 4">
    <name type="scientific">Methylotuvimicrobium buryatense</name>
    <name type="common">Methylomicrobium buryatense</name>
    <dbReference type="NCBI Taxonomy" id="95641"/>
    <lineage>
        <taxon>Bacteria</taxon>
        <taxon>Pseudomonadati</taxon>
        <taxon>Pseudomonadota</taxon>
        <taxon>Gammaproteobacteria</taxon>
        <taxon>Methylococcales</taxon>
        <taxon>Methylococcaceae</taxon>
        <taxon>Methylotuvimicrobium</taxon>
    </lineage>
</organism>
<dbReference type="OrthoDB" id="238366at2"/>
<name>A0A4P9URJ8_METBY</name>
<keyword evidence="3" id="KW-0067">ATP-binding</keyword>
<keyword evidence="3" id="KW-0547">Nucleotide-binding</keyword>
<reference evidence="4" key="1">
    <citation type="journal article" date="2019" name="J. Bacteriol.">
        <title>A Mutagenic Screen Identifies a TonB-Dependent Receptor Required for the Lanthanide Metal Switch in the Type I Methanotroph 'Methylotuvimicrobium buryatense' 5GB1C.</title>
        <authorList>
            <person name="Groom J.D."/>
            <person name="Ford S.M."/>
            <person name="Pesesky M.W."/>
            <person name="Lidstrom M.E."/>
        </authorList>
    </citation>
    <scope>NUCLEOTIDE SEQUENCE [LARGE SCALE GENOMIC DNA]</scope>
    <source>
        <strain evidence="4">5GB1C</strain>
    </source>
</reference>
<feature type="domain" description="G" evidence="2">
    <location>
        <begin position="55"/>
        <end position="167"/>
    </location>
</feature>
<dbReference type="InterPro" id="IPR027417">
    <property type="entry name" value="P-loop_NTPase"/>
</dbReference>
<sequence>MDYDYSDLVANTKRWAERAVAAGWIDQHTARQLEAIDSRTPESLIDRSLSRPLIVAFMGGTGVGKSTLLNRLAGQAIARTGIERPTSREVTMYRHRAVQLSKLPENLPFDEIRQAEHDDETNKNVIWIDMPDFDSTALHNQEIVRQWLPHIDVLIYVVSPERYRDNKAWRLLLAEGGRHAWLFVMNQWDRGEAVQYGDFKEQLSVAGFDAPIIFKTACGEPDFSDEFENLAETIAALATETTVKQLEYRNTQARKDALKMRLADCLNHVGNDLDYRNLAERWRRSWQDTGRTLQQGFEWPLRHLAGYYAEHDKASKQQQSELWDAWAQSRFEDTLDDLILHADANGLATAALKRALLQLRGKAEKLMYDQTELAVRQALANPGHAAHRAFLKGMRFCEIVLPLGAMSFVGYQVFSGYYHSSLEYRNYLGANFAIHSVLFVGLSWLIPFFILKKLKPSLEKAALKGLKKGAAIGLIQIEAEIVNAIERLCQQRNEIAAEVEQIIRQCESSQESIETIRIDSRLARMLVD</sequence>
<dbReference type="Pfam" id="PF01926">
    <property type="entry name" value="MMR_HSR1"/>
    <property type="match status" value="1"/>
</dbReference>
<dbReference type="RefSeq" id="WP_017839176.1">
    <property type="nucleotide sequence ID" value="NZ_CP035467.1"/>
</dbReference>
<evidence type="ECO:0000313" key="3">
    <source>
        <dbReference type="EMBL" id="QCW82971.1"/>
    </source>
</evidence>
<dbReference type="GO" id="GO:0005525">
    <property type="term" value="F:GTP binding"/>
    <property type="evidence" value="ECO:0007669"/>
    <property type="project" value="InterPro"/>
</dbReference>
<accession>A0A4P9URJ8</accession>